<reference evidence="1" key="1">
    <citation type="journal article" date="2015" name="Nature">
        <title>Complex archaea that bridge the gap between prokaryotes and eukaryotes.</title>
        <authorList>
            <person name="Spang A."/>
            <person name="Saw J.H."/>
            <person name="Jorgensen S.L."/>
            <person name="Zaremba-Niedzwiedzka K."/>
            <person name="Martijn J."/>
            <person name="Lind A.E."/>
            <person name="van Eijk R."/>
            <person name="Schleper C."/>
            <person name="Guy L."/>
            <person name="Ettema T.J."/>
        </authorList>
    </citation>
    <scope>NUCLEOTIDE SEQUENCE</scope>
</reference>
<dbReference type="InterPro" id="IPR036390">
    <property type="entry name" value="WH_DNA-bd_sf"/>
</dbReference>
<dbReference type="AlphaFoldDB" id="A0A0F9E3E2"/>
<accession>A0A0F9E3E2</accession>
<name>A0A0F9E3E2_9ZZZZ</name>
<evidence type="ECO:0000313" key="1">
    <source>
        <dbReference type="EMBL" id="KKL68514.1"/>
    </source>
</evidence>
<dbReference type="EMBL" id="LAZR01026507">
    <property type="protein sequence ID" value="KKL68514.1"/>
    <property type="molecule type" value="Genomic_DNA"/>
</dbReference>
<sequence length="286" mass="34444">MFLLIRYIWTTSLLNFMVKTPDIRIIPEKNKNEFTILWMLKNNNGKCDWKEFKKNIPHSTLATNINQLLKKGLINKMKRGVYNIAVEGIKRLSKLEKGLTRKYPRIDICKVENGDELKILYIIIYNESCQWSTFPIPETLKSLRERNYDSKTLELLKINPSKLSRILINLEKRGFIKKIKRDSNITIYRETRSGYTYFNNQLENYNLGFETRFKEEKWRIQKSKRIALEFLDEFKITDEELKFHFINNILNSPDPTKDRDFYYMILLFLSWNYPSNHKNRINARNF</sequence>
<dbReference type="SUPFAM" id="SSF46785">
    <property type="entry name" value="Winged helix' DNA-binding domain"/>
    <property type="match status" value="1"/>
</dbReference>
<protein>
    <submittedName>
        <fullName evidence="1">Uncharacterized protein</fullName>
    </submittedName>
</protein>
<feature type="non-terminal residue" evidence="1">
    <location>
        <position position="286"/>
    </location>
</feature>
<gene>
    <name evidence="1" type="ORF">LCGC14_2124230</name>
</gene>
<proteinExistence type="predicted"/>
<organism evidence="1">
    <name type="scientific">marine sediment metagenome</name>
    <dbReference type="NCBI Taxonomy" id="412755"/>
    <lineage>
        <taxon>unclassified sequences</taxon>
        <taxon>metagenomes</taxon>
        <taxon>ecological metagenomes</taxon>
    </lineage>
</organism>
<comment type="caution">
    <text evidence="1">The sequence shown here is derived from an EMBL/GenBank/DDBJ whole genome shotgun (WGS) entry which is preliminary data.</text>
</comment>